<proteinExistence type="inferred from homology"/>
<dbReference type="InterPro" id="IPR014729">
    <property type="entry name" value="Rossmann-like_a/b/a_fold"/>
</dbReference>
<evidence type="ECO:0000256" key="10">
    <source>
        <dbReference type="ARBA" id="ARBA00048721"/>
    </source>
</evidence>
<evidence type="ECO:0000256" key="9">
    <source>
        <dbReference type="ARBA" id="ARBA00023027"/>
    </source>
</evidence>
<keyword evidence="6 11" id="KW-0548">Nucleotidyltransferase</keyword>
<evidence type="ECO:0000256" key="3">
    <source>
        <dbReference type="ARBA" id="ARBA00009014"/>
    </source>
</evidence>
<keyword evidence="9 11" id="KW-0520">NAD</keyword>
<accession>A0A2N0VKV1</accession>
<dbReference type="PANTHER" id="PTHR39321">
    <property type="entry name" value="NICOTINATE-NUCLEOTIDE ADENYLYLTRANSFERASE-RELATED"/>
    <property type="match status" value="1"/>
</dbReference>
<comment type="function">
    <text evidence="1 11">Catalyzes the reversible adenylation of nicotinate mononucleotide (NaMN) to nicotinic acid adenine dinucleotide (NaAD).</text>
</comment>
<evidence type="ECO:0000256" key="4">
    <source>
        <dbReference type="ARBA" id="ARBA00022642"/>
    </source>
</evidence>
<protein>
    <recommendedName>
        <fullName evidence="11">Probable nicotinate-nucleotide adenylyltransferase</fullName>
        <ecNumber evidence="11">2.7.7.18</ecNumber>
    </recommendedName>
    <alternativeName>
        <fullName evidence="11">Deamido-NAD(+) diphosphorylase</fullName>
    </alternativeName>
    <alternativeName>
        <fullName evidence="11">Deamido-NAD(+) pyrophosphorylase</fullName>
    </alternativeName>
    <alternativeName>
        <fullName evidence="11">Nicotinate mononucleotide adenylyltransferase</fullName>
        <shortName evidence="11">NaMN adenylyltransferase</shortName>
    </alternativeName>
</protein>
<dbReference type="Pfam" id="PF01467">
    <property type="entry name" value="CTP_transf_like"/>
    <property type="match status" value="1"/>
</dbReference>
<gene>
    <name evidence="11 13" type="primary">nadD</name>
    <name evidence="13" type="ORF">CWD77_05025</name>
</gene>
<dbReference type="NCBIfam" id="TIGR00482">
    <property type="entry name" value="nicotinate (nicotinamide) nucleotide adenylyltransferase"/>
    <property type="match status" value="1"/>
</dbReference>
<organism evidence="13 14">
    <name type="scientific">Rhodohalobacter barkolensis</name>
    <dbReference type="NCBI Taxonomy" id="2053187"/>
    <lineage>
        <taxon>Bacteria</taxon>
        <taxon>Pseudomonadati</taxon>
        <taxon>Balneolota</taxon>
        <taxon>Balneolia</taxon>
        <taxon>Balneolales</taxon>
        <taxon>Balneolaceae</taxon>
        <taxon>Rhodohalobacter</taxon>
    </lineage>
</organism>
<dbReference type="Gene3D" id="3.40.50.620">
    <property type="entry name" value="HUPs"/>
    <property type="match status" value="1"/>
</dbReference>
<keyword evidence="5 11" id="KW-0808">Transferase</keyword>
<dbReference type="EMBL" id="PISP01000001">
    <property type="protein sequence ID" value="PKD44827.1"/>
    <property type="molecule type" value="Genomic_DNA"/>
</dbReference>
<dbReference type="HAMAP" id="MF_00244">
    <property type="entry name" value="NaMN_adenylyltr"/>
    <property type="match status" value="1"/>
</dbReference>
<evidence type="ECO:0000259" key="12">
    <source>
        <dbReference type="Pfam" id="PF01467"/>
    </source>
</evidence>
<dbReference type="EC" id="2.7.7.18" evidence="11"/>
<evidence type="ECO:0000313" key="13">
    <source>
        <dbReference type="EMBL" id="PKD44827.1"/>
    </source>
</evidence>
<dbReference type="RefSeq" id="WP_101072115.1">
    <property type="nucleotide sequence ID" value="NZ_PISP01000001.1"/>
</dbReference>
<keyword evidence="4 11" id="KW-0662">Pyridine nucleotide biosynthesis</keyword>
<keyword evidence="8 11" id="KW-0067">ATP-binding</keyword>
<evidence type="ECO:0000256" key="11">
    <source>
        <dbReference type="HAMAP-Rule" id="MF_00244"/>
    </source>
</evidence>
<dbReference type="GO" id="GO:0005524">
    <property type="term" value="F:ATP binding"/>
    <property type="evidence" value="ECO:0007669"/>
    <property type="project" value="UniProtKB-KW"/>
</dbReference>
<dbReference type="UniPathway" id="UPA00253">
    <property type="reaction ID" value="UER00332"/>
</dbReference>
<keyword evidence="14" id="KW-1185">Reference proteome</keyword>
<dbReference type="Proteomes" id="UP000233398">
    <property type="component" value="Unassembled WGS sequence"/>
</dbReference>
<evidence type="ECO:0000256" key="2">
    <source>
        <dbReference type="ARBA" id="ARBA00005019"/>
    </source>
</evidence>
<evidence type="ECO:0000256" key="5">
    <source>
        <dbReference type="ARBA" id="ARBA00022679"/>
    </source>
</evidence>
<dbReference type="OrthoDB" id="5295945at2"/>
<comment type="pathway">
    <text evidence="2 11">Cofactor biosynthesis; NAD(+) biosynthesis; deamido-NAD(+) from nicotinate D-ribonucleotide: step 1/1.</text>
</comment>
<dbReference type="SUPFAM" id="SSF52374">
    <property type="entry name" value="Nucleotidylyl transferase"/>
    <property type="match status" value="1"/>
</dbReference>
<dbReference type="InterPro" id="IPR004821">
    <property type="entry name" value="Cyt_trans-like"/>
</dbReference>
<evidence type="ECO:0000256" key="1">
    <source>
        <dbReference type="ARBA" id="ARBA00002324"/>
    </source>
</evidence>
<dbReference type="InterPro" id="IPR005248">
    <property type="entry name" value="NadD/NMNAT"/>
</dbReference>
<keyword evidence="7 11" id="KW-0547">Nucleotide-binding</keyword>
<sequence length="191" mass="22078">MKRVGIFGGSFDPVHTGHVEAVNSFLDSGLIDEVWILLTPTPPHKTDQKQAGFSHRLKMLQLVFSDHDNLQISDLEKDLPTPSYTLQTIRHLKEEYPENLFFLCIGEDSLESFHKWYKYNEILDECTLLVVNRPGFDHSRVDSKILENTIFVDHQPLDISSTQIREGECKNYSIPDAVRSYIQDHNLYQTD</sequence>
<comment type="caution">
    <text evidence="13">The sequence shown here is derived from an EMBL/GenBank/DDBJ whole genome shotgun (WGS) entry which is preliminary data.</text>
</comment>
<evidence type="ECO:0000256" key="6">
    <source>
        <dbReference type="ARBA" id="ARBA00022695"/>
    </source>
</evidence>
<comment type="catalytic activity">
    <reaction evidence="10 11">
        <text>nicotinate beta-D-ribonucleotide + ATP + H(+) = deamido-NAD(+) + diphosphate</text>
        <dbReference type="Rhea" id="RHEA:22860"/>
        <dbReference type="ChEBI" id="CHEBI:15378"/>
        <dbReference type="ChEBI" id="CHEBI:30616"/>
        <dbReference type="ChEBI" id="CHEBI:33019"/>
        <dbReference type="ChEBI" id="CHEBI:57502"/>
        <dbReference type="ChEBI" id="CHEBI:58437"/>
        <dbReference type="EC" id="2.7.7.18"/>
    </reaction>
</comment>
<evidence type="ECO:0000313" key="14">
    <source>
        <dbReference type="Proteomes" id="UP000233398"/>
    </source>
</evidence>
<evidence type="ECO:0000256" key="8">
    <source>
        <dbReference type="ARBA" id="ARBA00022840"/>
    </source>
</evidence>
<dbReference type="CDD" id="cd02165">
    <property type="entry name" value="NMNAT"/>
    <property type="match status" value="1"/>
</dbReference>
<comment type="similarity">
    <text evidence="3 11">Belongs to the NadD family.</text>
</comment>
<reference evidence="13 14" key="1">
    <citation type="submission" date="2017-11" db="EMBL/GenBank/DDBJ databases">
        <title>Rhodohalobacter 15182 sp. nov., isolated from a salt lake.</title>
        <authorList>
            <person name="Han S."/>
        </authorList>
    </citation>
    <scope>NUCLEOTIDE SEQUENCE [LARGE SCALE GENOMIC DNA]</scope>
    <source>
        <strain evidence="13 14">15182</strain>
    </source>
</reference>
<dbReference type="PANTHER" id="PTHR39321:SF3">
    <property type="entry name" value="PHOSPHOPANTETHEINE ADENYLYLTRANSFERASE"/>
    <property type="match status" value="1"/>
</dbReference>
<feature type="domain" description="Cytidyltransferase-like" evidence="12">
    <location>
        <begin position="6"/>
        <end position="166"/>
    </location>
</feature>
<dbReference type="GO" id="GO:0009435">
    <property type="term" value="P:NAD+ biosynthetic process"/>
    <property type="evidence" value="ECO:0007669"/>
    <property type="project" value="UniProtKB-UniRule"/>
</dbReference>
<name>A0A2N0VKV1_9BACT</name>
<dbReference type="AlphaFoldDB" id="A0A2N0VKV1"/>
<evidence type="ECO:0000256" key="7">
    <source>
        <dbReference type="ARBA" id="ARBA00022741"/>
    </source>
</evidence>
<dbReference type="GO" id="GO:0004515">
    <property type="term" value="F:nicotinate-nucleotide adenylyltransferase activity"/>
    <property type="evidence" value="ECO:0007669"/>
    <property type="project" value="UniProtKB-UniRule"/>
</dbReference>